<comment type="cofactor">
    <cofactor evidence="1">
        <name>heme b</name>
        <dbReference type="ChEBI" id="CHEBI:60344"/>
    </cofactor>
</comment>
<dbReference type="OMA" id="HFLWKPT"/>
<dbReference type="InterPro" id="IPR045150">
    <property type="entry name" value="CYB561D1/2"/>
</dbReference>
<evidence type="ECO:0000256" key="11">
    <source>
        <dbReference type="SAM" id="Phobius"/>
    </source>
</evidence>
<keyword evidence="9" id="KW-0408">Iron</keyword>
<evidence type="ECO:0000259" key="12">
    <source>
        <dbReference type="PROSITE" id="PS50836"/>
    </source>
</evidence>
<evidence type="ECO:0000259" key="13">
    <source>
        <dbReference type="PROSITE" id="PS50939"/>
    </source>
</evidence>
<keyword evidence="4" id="KW-0349">Heme</keyword>
<evidence type="ECO:0000256" key="5">
    <source>
        <dbReference type="ARBA" id="ARBA00022692"/>
    </source>
</evidence>
<keyword evidence="8 11" id="KW-1133">Transmembrane helix</keyword>
<dbReference type="FunCoup" id="F0Z8V6">
    <property type="interactions" value="13"/>
</dbReference>
<evidence type="ECO:0000256" key="6">
    <source>
        <dbReference type="ARBA" id="ARBA00022723"/>
    </source>
</evidence>
<dbReference type="PROSITE" id="PS50939">
    <property type="entry name" value="CYTOCHROME_B561"/>
    <property type="match status" value="1"/>
</dbReference>
<dbReference type="Gene3D" id="1.20.120.1770">
    <property type="match status" value="1"/>
</dbReference>
<evidence type="ECO:0008006" key="16">
    <source>
        <dbReference type="Google" id="ProtNLM"/>
    </source>
</evidence>
<gene>
    <name evidence="14" type="ORF">DICPUDRAFT_147581</name>
</gene>
<feature type="transmembrane region" description="Helical" evidence="11">
    <location>
        <begin position="305"/>
        <end position="324"/>
    </location>
</feature>
<keyword evidence="5 11" id="KW-0812">Transmembrane</keyword>
<keyword evidence="3" id="KW-0813">Transport</keyword>
<sequence>MECQLNSVVLNEASGYNLQWVIFNNDTITFQVSVNKNAWVALGWHCKGCSSDGAMENADYNIATFDSNGNGVVWDCVNPDGTPMNDTDAGFTNDIISYSAYQTSGYSIMIFSKKLSTGDKGGDRILYDGPTDFIWAHGESNGFGDHGVGNSGRVTVDLSKGQIVASEGIDYVDWHASFMCVAFGLLMPFSIFSARFLKVFMWWWPIHYVCNGLASICAIIGFGMALKMVGGFDFSTTHSIFGIITLCLVVVSILFGVLSHFLWKPTREKTPIFPDILHWFIGRITFALSIASIITGMVLRQVPTPVIIVFSGIIGFYFSIVALIEIYKKVYPNYLDTSHEPTPSSYSKINYYSN</sequence>
<dbReference type="InterPro" id="IPR005018">
    <property type="entry name" value="DOMON_domain"/>
</dbReference>
<dbReference type="VEuPathDB" id="AmoebaDB:DICPUDRAFT_147581"/>
<evidence type="ECO:0000313" key="15">
    <source>
        <dbReference type="Proteomes" id="UP000001064"/>
    </source>
</evidence>
<dbReference type="Pfam" id="PF03351">
    <property type="entry name" value="DOMON"/>
    <property type="match status" value="1"/>
</dbReference>
<dbReference type="RefSeq" id="XP_003283832.1">
    <property type="nucleotide sequence ID" value="XM_003283784.1"/>
</dbReference>
<feature type="transmembrane region" description="Helical" evidence="11">
    <location>
        <begin position="206"/>
        <end position="226"/>
    </location>
</feature>
<dbReference type="PANTHER" id="PTHR15422:SF25">
    <property type="entry name" value="CYTOCHROME B561 _ FERRIC REDUCTASE TRANSMEMBRANE DOMAIN-CONTAINING PROTEIN"/>
    <property type="match status" value="1"/>
</dbReference>
<dbReference type="PANTHER" id="PTHR15422">
    <property type="entry name" value="OS05G0565100 PROTEIN"/>
    <property type="match status" value="1"/>
</dbReference>
<dbReference type="Proteomes" id="UP000001064">
    <property type="component" value="Unassembled WGS sequence"/>
</dbReference>
<keyword evidence="10 11" id="KW-0472">Membrane</keyword>
<dbReference type="OrthoDB" id="19261at2759"/>
<dbReference type="STRING" id="5786.F0Z8V6"/>
<keyword evidence="6" id="KW-0479">Metal-binding</keyword>
<dbReference type="KEGG" id="dpp:DICPUDRAFT_147581"/>
<dbReference type="InterPro" id="IPR006593">
    <property type="entry name" value="Cyt_b561/ferric_Rdtase_TM"/>
</dbReference>
<comment type="subcellular location">
    <subcellularLocation>
        <location evidence="2">Membrane</location>
        <topology evidence="2">Multi-pass membrane protein</topology>
    </subcellularLocation>
</comment>
<dbReference type="AlphaFoldDB" id="F0Z8V6"/>
<dbReference type="SMART" id="SM00665">
    <property type="entry name" value="B561"/>
    <property type="match status" value="1"/>
</dbReference>
<dbReference type="GO" id="GO:0005789">
    <property type="term" value="C:endoplasmic reticulum membrane"/>
    <property type="evidence" value="ECO:0007669"/>
    <property type="project" value="EnsemblProtists"/>
</dbReference>
<dbReference type="Pfam" id="PF03188">
    <property type="entry name" value="Cytochrom_B561"/>
    <property type="match status" value="1"/>
</dbReference>
<organism evidence="14 15">
    <name type="scientific">Dictyostelium purpureum</name>
    <name type="common">Slime mold</name>
    <dbReference type="NCBI Taxonomy" id="5786"/>
    <lineage>
        <taxon>Eukaryota</taxon>
        <taxon>Amoebozoa</taxon>
        <taxon>Evosea</taxon>
        <taxon>Eumycetozoa</taxon>
        <taxon>Dictyostelia</taxon>
        <taxon>Dictyosteliales</taxon>
        <taxon>Dictyosteliaceae</taxon>
        <taxon>Dictyostelium</taxon>
    </lineage>
</organism>
<reference evidence="15" key="1">
    <citation type="journal article" date="2011" name="Genome Biol.">
        <title>Comparative genomics of the social amoebae Dictyostelium discoideum and Dictyostelium purpureum.</title>
        <authorList>
            <consortium name="US DOE Joint Genome Institute (JGI-PGF)"/>
            <person name="Sucgang R."/>
            <person name="Kuo A."/>
            <person name="Tian X."/>
            <person name="Salerno W."/>
            <person name="Parikh A."/>
            <person name="Feasley C.L."/>
            <person name="Dalin E."/>
            <person name="Tu H."/>
            <person name="Huang E."/>
            <person name="Barry K."/>
            <person name="Lindquist E."/>
            <person name="Shapiro H."/>
            <person name="Bruce D."/>
            <person name="Schmutz J."/>
            <person name="Salamov A."/>
            <person name="Fey P."/>
            <person name="Gaudet P."/>
            <person name="Anjard C."/>
            <person name="Babu M.M."/>
            <person name="Basu S."/>
            <person name="Bushmanova Y."/>
            <person name="van der Wel H."/>
            <person name="Katoh-Kurasawa M."/>
            <person name="Dinh C."/>
            <person name="Coutinho P.M."/>
            <person name="Saito T."/>
            <person name="Elias M."/>
            <person name="Schaap P."/>
            <person name="Kay R.R."/>
            <person name="Henrissat B."/>
            <person name="Eichinger L."/>
            <person name="Rivero F."/>
            <person name="Putnam N.H."/>
            <person name="West C.M."/>
            <person name="Loomis W.F."/>
            <person name="Chisholm R.L."/>
            <person name="Shaulsky G."/>
            <person name="Strassmann J.E."/>
            <person name="Queller D.C."/>
            <person name="Kuspa A."/>
            <person name="Grigoriev I.V."/>
        </authorList>
    </citation>
    <scope>NUCLEOTIDE SEQUENCE [LARGE SCALE GENOMIC DNA]</scope>
    <source>
        <strain evidence="15">QSDP1</strain>
    </source>
</reference>
<evidence type="ECO:0000256" key="9">
    <source>
        <dbReference type="ARBA" id="ARBA00023004"/>
    </source>
</evidence>
<dbReference type="GO" id="GO:0140575">
    <property type="term" value="F:transmembrane monodehydroascorbate reductase activity"/>
    <property type="evidence" value="ECO:0007669"/>
    <property type="project" value="InterPro"/>
</dbReference>
<proteinExistence type="predicted"/>
<name>F0Z8V6_DICPU</name>
<evidence type="ECO:0000256" key="8">
    <source>
        <dbReference type="ARBA" id="ARBA00022989"/>
    </source>
</evidence>
<protein>
    <recommendedName>
        <fullName evidence="16">Cytochrome b561 domain-containing protein</fullName>
    </recommendedName>
</protein>
<feature type="domain" description="DOMON" evidence="12">
    <location>
        <begin position="14"/>
        <end position="138"/>
    </location>
</feature>
<evidence type="ECO:0000256" key="2">
    <source>
        <dbReference type="ARBA" id="ARBA00004141"/>
    </source>
</evidence>
<dbReference type="InterPro" id="IPR045266">
    <property type="entry name" value="DOH_DOMON"/>
</dbReference>
<feature type="transmembrane region" description="Helical" evidence="11">
    <location>
        <begin position="238"/>
        <end position="263"/>
    </location>
</feature>
<dbReference type="InParanoid" id="F0Z8V6"/>
<evidence type="ECO:0000256" key="7">
    <source>
        <dbReference type="ARBA" id="ARBA00022982"/>
    </source>
</evidence>
<evidence type="ECO:0000256" key="10">
    <source>
        <dbReference type="ARBA" id="ARBA00023136"/>
    </source>
</evidence>
<dbReference type="CDD" id="cd09631">
    <property type="entry name" value="DOMON_DOH"/>
    <property type="match status" value="1"/>
</dbReference>
<feature type="transmembrane region" description="Helical" evidence="11">
    <location>
        <begin position="174"/>
        <end position="194"/>
    </location>
</feature>
<feature type="domain" description="Cytochrome b561" evidence="13">
    <location>
        <begin position="139"/>
        <end position="330"/>
    </location>
</feature>
<dbReference type="GO" id="GO:0016491">
    <property type="term" value="F:oxidoreductase activity"/>
    <property type="evidence" value="ECO:0000318"/>
    <property type="project" value="GO_Central"/>
</dbReference>
<feature type="transmembrane region" description="Helical" evidence="11">
    <location>
        <begin position="275"/>
        <end position="299"/>
    </location>
</feature>
<dbReference type="CDD" id="cd08760">
    <property type="entry name" value="Cyt_b561_FRRS1_like"/>
    <property type="match status" value="1"/>
</dbReference>
<evidence type="ECO:0000256" key="4">
    <source>
        <dbReference type="ARBA" id="ARBA00022617"/>
    </source>
</evidence>
<dbReference type="PROSITE" id="PS50836">
    <property type="entry name" value="DOMON"/>
    <property type="match status" value="1"/>
</dbReference>
<evidence type="ECO:0000313" key="14">
    <source>
        <dbReference type="EMBL" id="EGC39611.1"/>
    </source>
</evidence>
<accession>F0Z8V6</accession>
<keyword evidence="15" id="KW-1185">Reference proteome</keyword>
<dbReference type="EMBL" id="GL870954">
    <property type="protein sequence ID" value="EGC39611.1"/>
    <property type="molecule type" value="Genomic_DNA"/>
</dbReference>
<dbReference type="GeneID" id="10509737"/>
<dbReference type="eggNOG" id="KOG4293">
    <property type="taxonomic scope" value="Eukaryota"/>
</dbReference>
<evidence type="ECO:0000256" key="1">
    <source>
        <dbReference type="ARBA" id="ARBA00001970"/>
    </source>
</evidence>
<dbReference type="SMART" id="SM00664">
    <property type="entry name" value="DoH"/>
    <property type="match status" value="1"/>
</dbReference>
<dbReference type="GO" id="GO:0046872">
    <property type="term" value="F:metal ion binding"/>
    <property type="evidence" value="ECO:0007669"/>
    <property type="project" value="UniProtKB-KW"/>
</dbReference>
<evidence type="ECO:0000256" key="3">
    <source>
        <dbReference type="ARBA" id="ARBA00022448"/>
    </source>
</evidence>
<keyword evidence="7" id="KW-0249">Electron transport</keyword>